<dbReference type="PANTHER" id="PTHR48151:SF3">
    <property type="entry name" value="SH3 DOMAIN-CONTAINING PROTEIN"/>
    <property type="match status" value="1"/>
</dbReference>
<dbReference type="InterPro" id="IPR053296">
    <property type="entry name" value="TSET_member_tstB"/>
</dbReference>
<dbReference type="SUPFAM" id="SSF50044">
    <property type="entry name" value="SH3-domain"/>
    <property type="match status" value="1"/>
</dbReference>
<dbReference type="InterPro" id="IPR016024">
    <property type="entry name" value="ARM-type_fold"/>
</dbReference>
<feature type="region of interest" description="Disordered" evidence="3">
    <location>
        <begin position="1"/>
        <end position="64"/>
    </location>
</feature>
<dbReference type="Pfam" id="PF00018">
    <property type="entry name" value="SH3_1"/>
    <property type="match status" value="1"/>
</dbReference>
<keyword evidence="6" id="KW-1185">Reference proteome</keyword>
<evidence type="ECO:0000313" key="5">
    <source>
        <dbReference type="EMBL" id="CAL4930282.1"/>
    </source>
</evidence>
<feature type="region of interest" description="Disordered" evidence="3">
    <location>
        <begin position="1028"/>
        <end position="1135"/>
    </location>
</feature>
<evidence type="ECO:0000256" key="1">
    <source>
        <dbReference type="ARBA" id="ARBA00022443"/>
    </source>
</evidence>
<dbReference type="PROSITE" id="PS50002">
    <property type="entry name" value="SH3"/>
    <property type="match status" value="1"/>
</dbReference>
<sequence>MASGQDSSGTTLMDLITSDPSAASGAGASSQQQSSSGGGGGGSVGSLLGKPTASAADRKSKRGTLTQIQNDTISAAKALNPVKVLPQRNRKKKPVSYAQLARSIHELAATCDQKSSQRQLVNSVFPKLAVYNSVDPSVAPSLLMLHQQCEDRNVLRYVYYYLARILSDNGSQGLSAAGGIPTPNWDALADIDAVGGVTRADVVPRIVNQLSAESSSDDIEFHARRLAALKALTSASTGSSEMMEKLHEIVFGILEKVADTKQKRKKGIFTKQGGDKESIVRGNLQYASVSALRRLPLDPGNPAFLHRAVQGVEFSDPVAVRHSLSIISEIAAKDPYSVAMALGKSAQPGGALQDILHLHDVLARVYLAKLCHSISRARALDQRPDIKSQYSSLLYQLLLDPSDRVCFEAINCVLGKVDNTESMEDRAGGWIRLTREILKLPEAPSVASKGVLSKASEKSSKARRPQPLIKLVMRRLESSFRSFSRPVLHAAARVVQEMGKSRAAAYALGAYDEGAPLDVESLDSDLENPMAEGTRKPNPLSNGHGGMDTIAGLLASLMEVVRTTVACECVYVRAMVIKALIWMQNPHESFEELKSIIACELSDPAWPSSLLNDVLLTLHARFKATPDMAVTLLEIARIFATKVPGKIDADVLQLLWKTCLVGAGPDGKHTALEAVTIVLDLPPPQPGSMSGFTSVDMVSAFDPKSAMALQRLVQAAVWFLGENANYAASEYAWESATPPGTALMMLDADKMVAAASSRNPTLASALTRLQKCAFSGSWEIRIAAVQALTTIAIRSGEPYRLQIYEFLHALALGGVQLNFSELQLSNGENQGASGTGLGSLISPMLKVLDEMYRAQDDLARDIRQHDNSKQEWSDEELKKLYETHERLLDFVSLFCFVPRAKYLPLGPTSSKLIEIYRNRHNISASGGLSDPAVATGISDLMYESKDVRKETTTMQSGIDPDLAMAWAAGLEDDDWANNAPAVDKVKDFLAGAGTDAPDVDDEEYMNSRPSVGYDDMWAKTILETYEAEEDDGRYSGGSSPESTGSVETSISSHFGGMNYPSLFSSKPSSHGASQQTIREEPPSYSTSVLQRKESFENPLAGRGGRSFGSHDDEDKSSGNPQSGKALYDFTAGGDDELSLTTGEDVEIEYEVDGWYYVKKRRPGRDGKMAGLVPVLYVSS</sequence>
<dbReference type="SUPFAM" id="SSF48371">
    <property type="entry name" value="ARM repeat"/>
    <property type="match status" value="1"/>
</dbReference>
<feature type="compositionally biased region" description="Polar residues" evidence="3">
    <location>
        <begin position="1061"/>
        <end position="1076"/>
    </location>
</feature>
<evidence type="ECO:0000313" key="6">
    <source>
        <dbReference type="Proteomes" id="UP001497457"/>
    </source>
</evidence>
<feature type="compositionally biased region" description="Low complexity" evidence="3">
    <location>
        <begin position="21"/>
        <end position="35"/>
    </location>
</feature>
<dbReference type="PANTHER" id="PTHR48151">
    <property type="entry name" value="SH3 DOMAIN-CONTAINING PROTEIN"/>
    <property type="match status" value="1"/>
</dbReference>
<reference evidence="5" key="1">
    <citation type="submission" date="2024-10" db="EMBL/GenBank/DDBJ databases">
        <authorList>
            <person name="Ryan C."/>
        </authorList>
    </citation>
    <scope>NUCLEOTIDE SEQUENCE [LARGE SCALE GENOMIC DNA]</scope>
</reference>
<protein>
    <recommendedName>
        <fullName evidence="4">SH3 domain-containing protein</fullName>
    </recommendedName>
</protein>
<gene>
    <name evidence="5" type="ORF">URODEC1_LOCUS26332</name>
</gene>
<proteinExistence type="predicted"/>
<dbReference type="SMART" id="SM00326">
    <property type="entry name" value="SH3"/>
    <property type="match status" value="1"/>
</dbReference>
<evidence type="ECO:0000259" key="4">
    <source>
        <dbReference type="PROSITE" id="PS50002"/>
    </source>
</evidence>
<organism evidence="5 6">
    <name type="scientific">Urochloa decumbens</name>
    <dbReference type="NCBI Taxonomy" id="240449"/>
    <lineage>
        <taxon>Eukaryota</taxon>
        <taxon>Viridiplantae</taxon>
        <taxon>Streptophyta</taxon>
        <taxon>Embryophyta</taxon>
        <taxon>Tracheophyta</taxon>
        <taxon>Spermatophyta</taxon>
        <taxon>Magnoliopsida</taxon>
        <taxon>Liliopsida</taxon>
        <taxon>Poales</taxon>
        <taxon>Poaceae</taxon>
        <taxon>PACMAD clade</taxon>
        <taxon>Panicoideae</taxon>
        <taxon>Panicodae</taxon>
        <taxon>Paniceae</taxon>
        <taxon>Melinidinae</taxon>
        <taxon>Urochloa</taxon>
    </lineage>
</organism>
<name>A0ABC8XS01_9POAL</name>
<evidence type="ECO:0000256" key="2">
    <source>
        <dbReference type="PROSITE-ProRule" id="PRU00192"/>
    </source>
</evidence>
<keyword evidence="1 2" id="KW-0728">SH3 domain</keyword>
<feature type="domain" description="SH3" evidence="4">
    <location>
        <begin position="1118"/>
        <end position="1179"/>
    </location>
</feature>
<dbReference type="EMBL" id="OZ075125">
    <property type="protein sequence ID" value="CAL4930282.1"/>
    <property type="molecule type" value="Genomic_DNA"/>
</dbReference>
<feature type="compositionally biased region" description="Polar residues" evidence="3">
    <location>
        <begin position="1"/>
        <end position="11"/>
    </location>
</feature>
<dbReference type="InterPro" id="IPR036028">
    <property type="entry name" value="SH3-like_dom_sf"/>
</dbReference>
<feature type="compositionally biased region" description="Polar residues" evidence="3">
    <location>
        <begin position="1036"/>
        <end position="1052"/>
    </location>
</feature>
<dbReference type="Gene3D" id="2.30.30.40">
    <property type="entry name" value="SH3 Domains"/>
    <property type="match status" value="1"/>
</dbReference>
<evidence type="ECO:0000256" key="3">
    <source>
        <dbReference type="SAM" id="MobiDB-lite"/>
    </source>
</evidence>
<dbReference type="InterPro" id="IPR001452">
    <property type="entry name" value="SH3_domain"/>
</dbReference>
<dbReference type="Proteomes" id="UP001497457">
    <property type="component" value="Chromosome 15b"/>
</dbReference>
<accession>A0ABC8XS01</accession>
<dbReference type="AlphaFoldDB" id="A0ABC8XS01"/>